<evidence type="ECO:0000313" key="3">
    <source>
        <dbReference type="Proteomes" id="UP000233618"/>
    </source>
</evidence>
<name>A0A2N3HSW9_9BACT</name>
<evidence type="ECO:0000259" key="1">
    <source>
        <dbReference type="Pfam" id="PF17032"/>
    </source>
</evidence>
<accession>A0A2N3HSW9</accession>
<sequence>MIFIFGANDKIVKQQQCYNQEHCYHCNNTTKWILEKNATYASLFFISVFPIKTRYIHYCPICKNGNQLNEDEYNWKKNAH</sequence>
<gene>
    <name evidence="2" type="ORF">BZG01_19825</name>
</gene>
<dbReference type="Pfam" id="PF17032">
    <property type="entry name" value="Zn_ribbon_15"/>
    <property type="match status" value="1"/>
</dbReference>
<reference evidence="2 3" key="1">
    <citation type="journal article" date="2017" name="Front. Microbiol.">
        <title>Labilibaculum manganireducens gen. nov., sp. nov. and Labilibaculum filiforme sp. nov., Novel Bacteroidetes Isolated from Subsurface Sediments of the Baltic Sea.</title>
        <authorList>
            <person name="Vandieken V."/>
            <person name="Marshall I.P."/>
            <person name="Niemann H."/>
            <person name="Engelen B."/>
            <person name="Cypionka H."/>
        </authorList>
    </citation>
    <scope>NUCLEOTIDE SEQUENCE [LARGE SCALE GENOMIC DNA]</scope>
    <source>
        <strain evidence="2 3">59.10-2M</strain>
    </source>
</reference>
<dbReference type="AlphaFoldDB" id="A0A2N3HSW9"/>
<organism evidence="2 3">
    <name type="scientific">Labilibaculum manganireducens</name>
    <dbReference type="NCBI Taxonomy" id="1940525"/>
    <lineage>
        <taxon>Bacteria</taxon>
        <taxon>Pseudomonadati</taxon>
        <taxon>Bacteroidota</taxon>
        <taxon>Bacteroidia</taxon>
        <taxon>Marinilabiliales</taxon>
        <taxon>Marinifilaceae</taxon>
        <taxon>Labilibaculum</taxon>
    </lineage>
</organism>
<dbReference type="Proteomes" id="UP000233618">
    <property type="component" value="Unassembled WGS sequence"/>
</dbReference>
<proteinExistence type="predicted"/>
<dbReference type="EMBL" id="MVDE01000049">
    <property type="protein sequence ID" value="PKQ61150.1"/>
    <property type="molecule type" value="Genomic_DNA"/>
</dbReference>
<evidence type="ECO:0000313" key="2">
    <source>
        <dbReference type="EMBL" id="PKQ61150.1"/>
    </source>
</evidence>
<protein>
    <recommendedName>
        <fullName evidence="1">Zinc-ribbon 15 domain-containing protein</fullName>
    </recommendedName>
</protein>
<dbReference type="RefSeq" id="WP_101311593.1">
    <property type="nucleotide sequence ID" value="NZ_MVDE01000049.1"/>
</dbReference>
<dbReference type="InterPro" id="IPR031493">
    <property type="entry name" value="Zinc_ribbon_15"/>
</dbReference>
<comment type="caution">
    <text evidence="2">The sequence shown here is derived from an EMBL/GenBank/DDBJ whole genome shotgun (WGS) entry which is preliminary data.</text>
</comment>
<keyword evidence="3" id="KW-1185">Reference proteome</keyword>
<feature type="domain" description="Zinc-ribbon 15" evidence="1">
    <location>
        <begin position="22"/>
        <end position="67"/>
    </location>
</feature>